<dbReference type="EMBL" id="KV441549">
    <property type="protein sequence ID" value="OAG10068.1"/>
    <property type="molecule type" value="Genomic_DNA"/>
</dbReference>
<dbReference type="AlphaFoldDB" id="A0A177CSW2"/>
<dbReference type="GeneID" id="28769862"/>
<dbReference type="GO" id="GO:0004622">
    <property type="term" value="F:phosphatidylcholine lysophospholipase activity"/>
    <property type="evidence" value="ECO:0007669"/>
    <property type="project" value="TreeGrafter"/>
</dbReference>
<sequence length="255" mass="27587">MVRSTVLSSALGLLSLVSVGAAAPLDTRVDAANTVKVMPFGASIVEITCWRAYLWKKLQDSGITNIDFVGSHGTPAAGCTLNGQSVNFDKDNEGHSGAKVTDYANNNSLPPWLSAAKPDMIIMHVGTNDASANISTAKVFSAYDKLIGQMRAANPRTTLIASKLIPIDPNLFGQSVADKVKDYNYAMEGWVKRTTTAKSPIVLVDLNTGFDYKTMTREGEHPNEKGDVFMAEKLFPAVKDQLVELSVQKMMGEQR</sequence>
<dbReference type="PANTHER" id="PTHR30383:SF2">
    <property type="entry name" value="CELLULOSE-BINDING PROTEIN"/>
    <property type="match status" value="1"/>
</dbReference>
<feature type="signal peptide" evidence="1">
    <location>
        <begin position="1"/>
        <end position="22"/>
    </location>
</feature>
<protein>
    <submittedName>
        <fullName evidence="3">SGNH hydrolase</fullName>
    </submittedName>
</protein>
<proteinExistence type="predicted"/>
<feature type="domain" description="SGNH hydrolase-type esterase" evidence="2">
    <location>
        <begin position="88"/>
        <end position="226"/>
    </location>
</feature>
<dbReference type="SUPFAM" id="SSF52266">
    <property type="entry name" value="SGNH hydrolase"/>
    <property type="match status" value="1"/>
</dbReference>
<evidence type="ECO:0000313" key="4">
    <source>
        <dbReference type="Proteomes" id="UP000077069"/>
    </source>
</evidence>
<accession>A0A177CSW2</accession>
<evidence type="ECO:0000256" key="1">
    <source>
        <dbReference type="SAM" id="SignalP"/>
    </source>
</evidence>
<evidence type="ECO:0000313" key="3">
    <source>
        <dbReference type="EMBL" id="OAG10068.1"/>
    </source>
</evidence>
<feature type="chain" id="PRO_5008058637" evidence="1">
    <location>
        <begin position="23"/>
        <end position="255"/>
    </location>
</feature>
<dbReference type="RefSeq" id="XP_018040433.1">
    <property type="nucleotide sequence ID" value="XM_018186376.1"/>
</dbReference>
<dbReference type="InterPro" id="IPR036514">
    <property type="entry name" value="SGNH_hydro_sf"/>
</dbReference>
<dbReference type="Gene3D" id="3.40.50.1110">
    <property type="entry name" value="SGNH hydrolase"/>
    <property type="match status" value="1"/>
</dbReference>
<name>A0A177CSW2_9PLEO</name>
<keyword evidence="3" id="KW-0378">Hydrolase</keyword>
<dbReference type="PANTHER" id="PTHR30383">
    <property type="entry name" value="THIOESTERASE 1/PROTEASE 1/LYSOPHOSPHOLIPASE L1"/>
    <property type="match status" value="1"/>
</dbReference>
<evidence type="ECO:0000259" key="2">
    <source>
        <dbReference type="Pfam" id="PF13472"/>
    </source>
</evidence>
<dbReference type="CDD" id="cd01833">
    <property type="entry name" value="XynB_like"/>
    <property type="match status" value="1"/>
</dbReference>
<organism evidence="3 4">
    <name type="scientific">Paraphaeosphaeria sporulosa</name>
    <dbReference type="NCBI Taxonomy" id="1460663"/>
    <lineage>
        <taxon>Eukaryota</taxon>
        <taxon>Fungi</taxon>
        <taxon>Dikarya</taxon>
        <taxon>Ascomycota</taxon>
        <taxon>Pezizomycotina</taxon>
        <taxon>Dothideomycetes</taxon>
        <taxon>Pleosporomycetidae</taxon>
        <taxon>Pleosporales</taxon>
        <taxon>Massarineae</taxon>
        <taxon>Didymosphaeriaceae</taxon>
        <taxon>Paraphaeosphaeria</taxon>
    </lineage>
</organism>
<dbReference type="Pfam" id="PF13472">
    <property type="entry name" value="Lipase_GDSL_2"/>
    <property type="match status" value="1"/>
</dbReference>
<dbReference type="InterPro" id="IPR013830">
    <property type="entry name" value="SGNH_hydro"/>
</dbReference>
<dbReference type="Proteomes" id="UP000077069">
    <property type="component" value="Unassembled WGS sequence"/>
</dbReference>
<keyword evidence="1" id="KW-0732">Signal</keyword>
<dbReference type="InParanoid" id="A0A177CSW2"/>
<reference evidence="3 4" key="1">
    <citation type="submission" date="2016-05" db="EMBL/GenBank/DDBJ databases">
        <title>Comparative analysis of secretome profiles of manganese(II)-oxidizing ascomycete fungi.</title>
        <authorList>
            <consortium name="DOE Joint Genome Institute"/>
            <person name="Zeiner C.A."/>
            <person name="Purvine S.O."/>
            <person name="Zink E.M."/>
            <person name="Wu S."/>
            <person name="Pasa-Tolic L."/>
            <person name="Chaput D.L."/>
            <person name="Haridas S."/>
            <person name="Grigoriev I.V."/>
            <person name="Santelli C.M."/>
            <person name="Hansel C.M."/>
        </authorList>
    </citation>
    <scope>NUCLEOTIDE SEQUENCE [LARGE SCALE GENOMIC DNA]</scope>
    <source>
        <strain evidence="3 4">AP3s5-JAC2a</strain>
    </source>
</reference>
<dbReference type="OrthoDB" id="2119228at2759"/>
<gene>
    <name evidence="3" type="ORF">CC84DRAFT_461388</name>
</gene>
<dbReference type="InterPro" id="IPR051532">
    <property type="entry name" value="Ester_Hydrolysis_Enzymes"/>
</dbReference>
<keyword evidence="4" id="KW-1185">Reference proteome</keyword>